<evidence type="ECO:0000313" key="2">
    <source>
        <dbReference type="EMBL" id="KAL0569433.1"/>
    </source>
</evidence>
<dbReference type="EMBL" id="JBAHYK010001121">
    <property type="protein sequence ID" value="KAL0569433.1"/>
    <property type="molecule type" value="Genomic_DNA"/>
</dbReference>
<evidence type="ECO:0000313" key="3">
    <source>
        <dbReference type="Proteomes" id="UP001465976"/>
    </source>
</evidence>
<organism evidence="2 3">
    <name type="scientific">Marasmius crinis-equi</name>
    <dbReference type="NCBI Taxonomy" id="585013"/>
    <lineage>
        <taxon>Eukaryota</taxon>
        <taxon>Fungi</taxon>
        <taxon>Dikarya</taxon>
        <taxon>Basidiomycota</taxon>
        <taxon>Agaricomycotina</taxon>
        <taxon>Agaricomycetes</taxon>
        <taxon>Agaricomycetidae</taxon>
        <taxon>Agaricales</taxon>
        <taxon>Marasmiineae</taxon>
        <taxon>Marasmiaceae</taxon>
        <taxon>Marasmius</taxon>
    </lineage>
</organism>
<accession>A0ABR3F2J3</accession>
<dbReference type="Proteomes" id="UP001465976">
    <property type="component" value="Unassembled WGS sequence"/>
</dbReference>
<feature type="signal peptide" evidence="1">
    <location>
        <begin position="1"/>
        <end position="19"/>
    </location>
</feature>
<proteinExistence type="predicted"/>
<feature type="chain" id="PRO_5047248003" evidence="1">
    <location>
        <begin position="20"/>
        <end position="163"/>
    </location>
</feature>
<name>A0ABR3F2J3_9AGAR</name>
<gene>
    <name evidence="2" type="ORF">V5O48_012537</name>
</gene>
<evidence type="ECO:0000256" key="1">
    <source>
        <dbReference type="SAM" id="SignalP"/>
    </source>
</evidence>
<comment type="caution">
    <text evidence="2">The sequence shown here is derived from an EMBL/GenBank/DDBJ whole genome shotgun (WGS) entry which is preliminary data.</text>
</comment>
<protein>
    <submittedName>
        <fullName evidence="2">Uncharacterized protein</fullName>
    </submittedName>
</protein>
<keyword evidence="1" id="KW-0732">Signal</keyword>
<reference evidence="2 3" key="1">
    <citation type="submission" date="2024-02" db="EMBL/GenBank/DDBJ databases">
        <title>A draft genome for the cacao thread blight pathogen Marasmius crinis-equi.</title>
        <authorList>
            <person name="Cohen S.P."/>
            <person name="Baruah I.K."/>
            <person name="Amoako-Attah I."/>
            <person name="Bukari Y."/>
            <person name="Meinhardt L.W."/>
            <person name="Bailey B.A."/>
        </authorList>
    </citation>
    <scope>NUCLEOTIDE SEQUENCE [LARGE SCALE GENOMIC DNA]</scope>
    <source>
        <strain evidence="2 3">GH-76</strain>
    </source>
</reference>
<sequence>MFSSLSLLSLPLLSLGALAAPSLEVRQITNNHGSIQSPASGSLVSSGSSFDFKYNQADWCHDGYSPFTVWLTDSAPSAANVNSTGGFSEGTYTYFFGQFLAANFGLPPMSPVAPTSLTLPAMNGRAQGTQMYLSVIETARDCPPGGVPPQYALTTTPLVFGSA</sequence>
<keyword evidence="3" id="KW-1185">Reference proteome</keyword>